<dbReference type="Gene3D" id="3.40.50.300">
    <property type="entry name" value="P-loop containing nucleotide triphosphate hydrolases"/>
    <property type="match status" value="1"/>
</dbReference>
<keyword evidence="2" id="KW-0067">ATP-binding</keyword>
<gene>
    <name evidence="4" type="ORF">LCGC14_0236630</name>
</gene>
<dbReference type="PANTHER" id="PTHR48103:SF2">
    <property type="entry name" value="MIDASIN"/>
    <property type="match status" value="1"/>
</dbReference>
<proteinExistence type="predicted"/>
<protein>
    <recommendedName>
        <fullName evidence="3">ATPase dynein-related AAA domain-containing protein</fullName>
    </recommendedName>
</protein>
<dbReference type="GO" id="GO:0030687">
    <property type="term" value="C:preribosome, large subunit precursor"/>
    <property type="evidence" value="ECO:0007669"/>
    <property type="project" value="TreeGrafter"/>
</dbReference>
<sequence length="368" mass="41101">MQNRAKKQAYLHELFGFDTPVKGFEDPIPVFAEKTAFVPDVNPDFVFDKDMVGRVLRSYGARENIMLTGEKGTGKTTFVQQFCARLNIPLMTICGGPGLDESYLMGGKTIEASSVKSVDGLISYCLRWGINILIDEIAAIKPSVLVSINDVLNGDQTITLKHHGLDPSKSPVDLVDQEGSLSITRHKAFRLFACDNTGGKVNKDPRYAGVMVQNTAVRSRFTCFRMGFMHPALELKALTNIVGEKLPVSLAKQMIELAMRVRAAFEIGEMYDTLSFRELKRWASKSLVYGSLEDEIIPGAERKLIPDVHNGFVDAVYTGMEESDQDMVRQLFELVFNTTLSLPNEYKNTSTEFLKLLDSEELNWDFAA</sequence>
<dbReference type="Pfam" id="PF07728">
    <property type="entry name" value="AAA_5"/>
    <property type="match status" value="1"/>
</dbReference>
<dbReference type="InterPro" id="IPR027417">
    <property type="entry name" value="P-loop_NTPase"/>
</dbReference>
<dbReference type="EMBL" id="LAZR01000117">
    <property type="protein sequence ID" value="KKN89531.1"/>
    <property type="molecule type" value="Genomic_DNA"/>
</dbReference>
<dbReference type="AlphaFoldDB" id="A0A0F9WTB5"/>
<dbReference type="GO" id="GO:0000027">
    <property type="term" value="P:ribosomal large subunit assembly"/>
    <property type="evidence" value="ECO:0007669"/>
    <property type="project" value="TreeGrafter"/>
</dbReference>
<dbReference type="PANTHER" id="PTHR48103">
    <property type="entry name" value="MIDASIN-RELATED"/>
    <property type="match status" value="1"/>
</dbReference>
<dbReference type="GO" id="GO:0016887">
    <property type="term" value="F:ATP hydrolysis activity"/>
    <property type="evidence" value="ECO:0007669"/>
    <property type="project" value="InterPro"/>
</dbReference>
<organism evidence="4">
    <name type="scientific">marine sediment metagenome</name>
    <dbReference type="NCBI Taxonomy" id="412755"/>
    <lineage>
        <taxon>unclassified sequences</taxon>
        <taxon>metagenomes</taxon>
        <taxon>ecological metagenomes</taxon>
    </lineage>
</organism>
<keyword evidence="1" id="KW-0547">Nucleotide-binding</keyword>
<dbReference type="SUPFAM" id="SSF52540">
    <property type="entry name" value="P-loop containing nucleoside triphosphate hydrolases"/>
    <property type="match status" value="1"/>
</dbReference>
<evidence type="ECO:0000256" key="2">
    <source>
        <dbReference type="ARBA" id="ARBA00022840"/>
    </source>
</evidence>
<dbReference type="GO" id="GO:0005524">
    <property type="term" value="F:ATP binding"/>
    <property type="evidence" value="ECO:0007669"/>
    <property type="project" value="UniProtKB-KW"/>
</dbReference>
<reference evidence="4" key="1">
    <citation type="journal article" date="2015" name="Nature">
        <title>Complex archaea that bridge the gap between prokaryotes and eukaryotes.</title>
        <authorList>
            <person name="Spang A."/>
            <person name="Saw J.H."/>
            <person name="Jorgensen S.L."/>
            <person name="Zaremba-Niedzwiedzka K."/>
            <person name="Martijn J."/>
            <person name="Lind A.E."/>
            <person name="van Eijk R."/>
            <person name="Schleper C."/>
            <person name="Guy L."/>
            <person name="Ettema T.J."/>
        </authorList>
    </citation>
    <scope>NUCLEOTIDE SEQUENCE</scope>
</reference>
<evidence type="ECO:0000313" key="4">
    <source>
        <dbReference type="EMBL" id="KKN89531.1"/>
    </source>
</evidence>
<dbReference type="GO" id="GO:0005634">
    <property type="term" value="C:nucleus"/>
    <property type="evidence" value="ECO:0007669"/>
    <property type="project" value="TreeGrafter"/>
</dbReference>
<name>A0A0F9WTB5_9ZZZZ</name>
<dbReference type="GO" id="GO:0000055">
    <property type="term" value="P:ribosomal large subunit export from nucleus"/>
    <property type="evidence" value="ECO:0007669"/>
    <property type="project" value="TreeGrafter"/>
</dbReference>
<evidence type="ECO:0000256" key="1">
    <source>
        <dbReference type="ARBA" id="ARBA00022741"/>
    </source>
</evidence>
<accession>A0A0F9WTB5</accession>
<comment type="caution">
    <text evidence="4">The sequence shown here is derived from an EMBL/GenBank/DDBJ whole genome shotgun (WGS) entry which is preliminary data.</text>
</comment>
<dbReference type="InterPro" id="IPR011704">
    <property type="entry name" value="ATPase_dyneun-rel_AAA"/>
</dbReference>
<evidence type="ECO:0000259" key="3">
    <source>
        <dbReference type="Pfam" id="PF07728"/>
    </source>
</evidence>
<feature type="domain" description="ATPase dynein-related AAA" evidence="3">
    <location>
        <begin position="64"/>
        <end position="203"/>
    </location>
</feature>